<dbReference type="GO" id="GO:0016020">
    <property type="term" value="C:membrane"/>
    <property type="evidence" value="ECO:0007669"/>
    <property type="project" value="UniProtKB-SubCell"/>
</dbReference>
<name>A0A259TU17_9BACT</name>
<dbReference type="RefSeq" id="WP_094551712.1">
    <property type="nucleotide sequence ID" value="NZ_MQWB01000011.1"/>
</dbReference>
<proteinExistence type="predicted"/>
<keyword evidence="5 6" id="KW-0472">Membrane</keyword>
<reference evidence="7 8" key="1">
    <citation type="submission" date="2016-11" db="EMBL/GenBank/DDBJ databases">
        <title>Study of marine rhodopsin-containing bacteria.</title>
        <authorList>
            <person name="Yoshizawa S."/>
            <person name="Kumagai Y."/>
            <person name="Kogure K."/>
        </authorList>
    </citation>
    <scope>NUCLEOTIDE SEQUENCE [LARGE SCALE GENOMIC DNA]</scope>
    <source>
        <strain evidence="7 8">SG-29</strain>
    </source>
</reference>
<keyword evidence="3 6" id="KW-0812">Transmembrane</keyword>
<evidence type="ECO:0000256" key="1">
    <source>
        <dbReference type="ARBA" id="ARBA00004167"/>
    </source>
</evidence>
<dbReference type="PANTHER" id="PTHR30093">
    <property type="entry name" value="GENERAL SECRETION PATHWAY PROTEIN G"/>
    <property type="match status" value="1"/>
</dbReference>
<dbReference type="InParanoid" id="A0A259TU17"/>
<dbReference type="SUPFAM" id="SSF54523">
    <property type="entry name" value="Pili subunits"/>
    <property type="match status" value="1"/>
</dbReference>
<dbReference type="InterPro" id="IPR012902">
    <property type="entry name" value="N_methyl_site"/>
</dbReference>
<evidence type="ECO:0000256" key="4">
    <source>
        <dbReference type="ARBA" id="ARBA00022989"/>
    </source>
</evidence>
<dbReference type="PANTHER" id="PTHR30093:SF44">
    <property type="entry name" value="TYPE II SECRETION SYSTEM CORE PROTEIN G"/>
    <property type="match status" value="1"/>
</dbReference>
<comment type="subcellular location">
    <subcellularLocation>
        <location evidence="1">Membrane</location>
        <topology evidence="1">Single-pass membrane protein</topology>
    </subcellularLocation>
</comment>
<accession>A0A259TU17</accession>
<evidence type="ECO:0000313" key="7">
    <source>
        <dbReference type="EMBL" id="OZC01272.1"/>
    </source>
</evidence>
<dbReference type="InterPro" id="IPR045584">
    <property type="entry name" value="Pilin-like"/>
</dbReference>
<evidence type="ECO:0000256" key="3">
    <source>
        <dbReference type="ARBA" id="ARBA00022692"/>
    </source>
</evidence>
<dbReference type="EMBL" id="MQWB01000011">
    <property type="protein sequence ID" value="OZC01272.1"/>
    <property type="molecule type" value="Genomic_DNA"/>
</dbReference>
<gene>
    <name evidence="7" type="ORF">BSZ36_17650</name>
</gene>
<evidence type="ECO:0000256" key="2">
    <source>
        <dbReference type="ARBA" id="ARBA00022481"/>
    </source>
</evidence>
<dbReference type="AlphaFoldDB" id="A0A259TU17"/>
<protein>
    <recommendedName>
        <fullName evidence="9">General secretion pathway protein GspG</fullName>
    </recommendedName>
</protein>
<dbReference type="NCBIfam" id="TIGR02532">
    <property type="entry name" value="IV_pilin_GFxxxE"/>
    <property type="match status" value="1"/>
</dbReference>
<comment type="caution">
    <text evidence="7">The sequence shown here is derived from an EMBL/GenBank/DDBJ whole genome shotgun (WGS) entry which is preliminary data.</text>
</comment>
<organism evidence="7 8">
    <name type="scientific">Rubricoccus marinus</name>
    <dbReference type="NCBI Taxonomy" id="716817"/>
    <lineage>
        <taxon>Bacteria</taxon>
        <taxon>Pseudomonadati</taxon>
        <taxon>Rhodothermota</taxon>
        <taxon>Rhodothermia</taxon>
        <taxon>Rhodothermales</taxon>
        <taxon>Rubricoccaceae</taxon>
        <taxon>Rubricoccus</taxon>
    </lineage>
</organism>
<keyword evidence="4 6" id="KW-1133">Transmembrane helix</keyword>
<keyword evidence="8" id="KW-1185">Reference proteome</keyword>
<evidence type="ECO:0008006" key="9">
    <source>
        <dbReference type="Google" id="ProtNLM"/>
    </source>
</evidence>
<dbReference type="Pfam" id="PF07963">
    <property type="entry name" value="N_methyl"/>
    <property type="match status" value="1"/>
</dbReference>
<keyword evidence="2" id="KW-0488">Methylation</keyword>
<evidence type="ECO:0000313" key="8">
    <source>
        <dbReference type="Proteomes" id="UP000216446"/>
    </source>
</evidence>
<evidence type="ECO:0000256" key="5">
    <source>
        <dbReference type="ARBA" id="ARBA00023136"/>
    </source>
</evidence>
<sequence>MTTPPRSHDTPEAGFSLTELMVVLVIVGILALLAIPRFMNVTADAKKTEAKLMLKQVYSLEQGYLYQNDVYASSPGLIGFEQTPLVSQGGSARYVIAVERADDRGFTATATSVVDFDKDGTFNVWEVSESGVVRERVPD</sequence>
<dbReference type="Gene3D" id="3.30.700.10">
    <property type="entry name" value="Glycoprotein, Type 4 Pilin"/>
    <property type="match status" value="1"/>
</dbReference>
<dbReference type="Proteomes" id="UP000216446">
    <property type="component" value="Unassembled WGS sequence"/>
</dbReference>
<feature type="transmembrane region" description="Helical" evidence="6">
    <location>
        <begin position="20"/>
        <end position="39"/>
    </location>
</feature>
<evidence type="ECO:0000256" key="6">
    <source>
        <dbReference type="SAM" id="Phobius"/>
    </source>
</evidence>